<name>A0A382S190_9ZZZZ</name>
<keyword evidence="1" id="KW-0472">Membrane</keyword>
<gene>
    <name evidence="2" type="ORF">METZ01_LOCUS356487</name>
</gene>
<protein>
    <recommendedName>
        <fullName evidence="3">SxtK</fullName>
    </recommendedName>
</protein>
<feature type="transmembrane region" description="Helical" evidence="1">
    <location>
        <begin position="21"/>
        <end position="49"/>
    </location>
</feature>
<proteinExistence type="predicted"/>
<sequence>MSKLSIFFEFWDFLMVRKKWWLAPIIILLVLFGALLVLTEGSAVAPFIYTLF</sequence>
<accession>A0A382S190</accession>
<evidence type="ECO:0008006" key="3">
    <source>
        <dbReference type="Google" id="ProtNLM"/>
    </source>
</evidence>
<dbReference type="EMBL" id="UINC01125661">
    <property type="protein sequence ID" value="SVD03633.1"/>
    <property type="molecule type" value="Genomic_DNA"/>
</dbReference>
<evidence type="ECO:0000313" key="2">
    <source>
        <dbReference type="EMBL" id="SVD03633.1"/>
    </source>
</evidence>
<evidence type="ECO:0000256" key="1">
    <source>
        <dbReference type="SAM" id="Phobius"/>
    </source>
</evidence>
<keyword evidence="1" id="KW-0812">Transmembrane</keyword>
<keyword evidence="1" id="KW-1133">Transmembrane helix</keyword>
<dbReference type="AlphaFoldDB" id="A0A382S190"/>
<dbReference type="Pfam" id="PF19451">
    <property type="entry name" value="DUF5989"/>
    <property type="match status" value="1"/>
</dbReference>
<organism evidence="2">
    <name type="scientific">marine metagenome</name>
    <dbReference type="NCBI Taxonomy" id="408172"/>
    <lineage>
        <taxon>unclassified sequences</taxon>
        <taxon>metagenomes</taxon>
        <taxon>ecological metagenomes</taxon>
    </lineage>
</organism>
<reference evidence="2" key="1">
    <citation type="submission" date="2018-05" db="EMBL/GenBank/DDBJ databases">
        <authorList>
            <person name="Lanie J.A."/>
            <person name="Ng W.-L."/>
            <person name="Kazmierczak K.M."/>
            <person name="Andrzejewski T.M."/>
            <person name="Davidsen T.M."/>
            <person name="Wayne K.J."/>
            <person name="Tettelin H."/>
            <person name="Glass J.I."/>
            <person name="Rusch D."/>
            <person name="Podicherti R."/>
            <person name="Tsui H.-C.T."/>
            <person name="Winkler M.E."/>
        </authorList>
    </citation>
    <scope>NUCLEOTIDE SEQUENCE</scope>
</reference>
<dbReference type="InterPro" id="IPR046031">
    <property type="entry name" value="DUF5989"/>
</dbReference>